<feature type="compositionally biased region" description="Basic and acidic residues" evidence="1">
    <location>
        <begin position="165"/>
        <end position="174"/>
    </location>
</feature>
<dbReference type="AlphaFoldDB" id="A0AAW0RJ05"/>
<feature type="region of interest" description="Disordered" evidence="1">
    <location>
        <begin position="39"/>
        <end position="60"/>
    </location>
</feature>
<proteinExistence type="predicted"/>
<name>A0AAW0RJ05_9HYPO</name>
<dbReference type="EMBL" id="JAAHCF010000736">
    <property type="protein sequence ID" value="KAK8142172.1"/>
    <property type="molecule type" value="Genomic_DNA"/>
</dbReference>
<comment type="caution">
    <text evidence="2">The sequence shown here is derived from an EMBL/GenBank/DDBJ whole genome shotgun (WGS) entry which is preliminary data.</text>
</comment>
<dbReference type="Proteomes" id="UP001397290">
    <property type="component" value="Unassembled WGS sequence"/>
</dbReference>
<evidence type="ECO:0000313" key="2">
    <source>
        <dbReference type="EMBL" id="KAK8142172.1"/>
    </source>
</evidence>
<accession>A0AAW0RJ05</accession>
<sequence>MGAVGARTAAMALAVPARVVTMPDAALVGGAEVVAVHKGGKGGPGKEHAVDNGKGPDGLEHVAGPLVAPGQGGKVAAELAGPAAAGARVAGARGEADVAQVVDAGDEGAHNGNVDEGDEKGVGRGAVVAEEGEEGPGEGEDGDDEEDEDRGRGQDVGGDELVDEPGEHAHHDDLEGSEVSEGLAKECWRRRRLGHTPRARRATDAPG</sequence>
<organism evidence="2 3">
    <name type="scientific">Beauveria asiatica</name>
    <dbReference type="NCBI Taxonomy" id="1069075"/>
    <lineage>
        <taxon>Eukaryota</taxon>
        <taxon>Fungi</taxon>
        <taxon>Dikarya</taxon>
        <taxon>Ascomycota</taxon>
        <taxon>Pezizomycotina</taxon>
        <taxon>Sordariomycetes</taxon>
        <taxon>Hypocreomycetidae</taxon>
        <taxon>Hypocreales</taxon>
        <taxon>Cordycipitaceae</taxon>
        <taxon>Beauveria</taxon>
    </lineage>
</organism>
<feature type="compositionally biased region" description="Low complexity" evidence="1">
    <location>
        <begin position="82"/>
        <end position="99"/>
    </location>
</feature>
<gene>
    <name evidence="2" type="ORF">G3M48_009217</name>
</gene>
<feature type="region of interest" description="Disordered" evidence="1">
    <location>
        <begin position="188"/>
        <end position="207"/>
    </location>
</feature>
<evidence type="ECO:0000256" key="1">
    <source>
        <dbReference type="SAM" id="MobiDB-lite"/>
    </source>
</evidence>
<protein>
    <submittedName>
        <fullName evidence="2">Uncharacterized protein</fullName>
    </submittedName>
</protein>
<feature type="compositionally biased region" description="Acidic residues" evidence="1">
    <location>
        <begin position="130"/>
        <end position="148"/>
    </location>
</feature>
<feature type="compositionally biased region" description="Basic residues" evidence="1">
    <location>
        <begin position="188"/>
        <end position="200"/>
    </location>
</feature>
<keyword evidence="3" id="KW-1185">Reference proteome</keyword>
<reference evidence="2 3" key="1">
    <citation type="submission" date="2020-02" db="EMBL/GenBank/DDBJ databases">
        <title>Comparative genomics of the hypocrealean fungal genus Beauvera.</title>
        <authorList>
            <person name="Showalter D.N."/>
            <person name="Bushley K.E."/>
            <person name="Rehner S.A."/>
        </authorList>
    </citation>
    <scope>NUCLEOTIDE SEQUENCE [LARGE SCALE GENOMIC DNA]</scope>
    <source>
        <strain evidence="2 3">ARSEF4384</strain>
    </source>
</reference>
<evidence type="ECO:0000313" key="3">
    <source>
        <dbReference type="Proteomes" id="UP001397290"/>
    </source>
</evidence>
<feature type="region of interest" description="Disordered" evidence="1">
    <location>
        <begin position="82"/>
        <end position="181"/>
    </location>
</feature>